<protein>
    <recommendedName>
        <fullName evidence="3">Multidrug export protein MepA</fullName>
    </recommendedName>
</protein>
<dbReference type="CDD" id="cd13143">
    <property type="entry name" value="MATE_MepA_like"/>
    <property type="match status" value="1"/>
</dbReference>
<evidence type="ECO:0000256" key="6">
    <source>
        <dbReference type="ARBA" id="ARBA00022692"/>
    </source>
</evidence>
<dbReference type="PANTHER" id="PTHR43823:SF3">
    <property type="entry name" value="MULTIDRUG EXPORT PROTEIN MEPA"/>
    <property type="match status" value="1"/>
</dbReference>
<dbReference type="PIRSF" id="PIRSF006603">
    <property type="entry name" value="DinF"/>
    <property type="match status" value="1"/>
</dbReference>
<feature type="transmembrane region" description="Helical" evidence="10">
    <location>
        <begin position="195"/>
        <end position="218"/>
    </location>
</feature>
<dbReference type="EMBL" id="JAPQES010000001">
    <property type="protein sequence ID" value="MCY6369974.1"/>
    <property type="molecule type" value="Genomic_DNA"/>
</dbReference>
<feature type="transmembrane region" description="Helical" evidence="10">
    <location>
        <begin position="49"/>
        <end position="79"/>
    </location>
</feature>
<sequence>MKERSTRLGTEEIKKLLISLSLPATIGMIVNALYNIIDTIFVGRGVGTLAIGALTIAFPIQMLIMAFALAIGVGAAAAVSINLGKGDTERADKVAGNSFLSAIVVGAMISILGLIFISPILTFFGATPEILPYAKDYISVIFIGTMFYAFSVSSNNLIRAEGNAKVAMLSMVIGTGLNIPLDYIFIFIFNMGIKGAAIATIISQFSSFIFVMTYLYSGKSLLKIKLHHLKPDISILKEIFAVGSAAFARQIAGSIVAIILNKSLSIYGTNLDIAILGTVNKITMFLYMPLFGVVQGMQPIVGFNYGAKKMDRVKETVKLSLMATTVIAIGGFLFSQIFSTPIMSAFSKEPEFIQNGADILRVVVLMVPVIGIQVVGSTLFQSIGKAMPSLILSLLRQVIFFIPLVIILPKYIGISGIWKSFPVADFGATVITAILMINEMKKLTMEQEKYAVE</sequence>
<dbReference type="RefSeq" id="WP_268048445.1">
    <property type="nucleotide sequence ID" value="NZ_JAPQES010000001.1"/>
</dbReference>
<feature type="transmembrane region" description="Helical" evidence="10">
    <location>
        <begin position="239"/>
        <end position="260"/>
    </location>
</feature>
<evidence type="ECO:0000256" key="7">
    <source>
        <dbReference type="ARBA" id="ARBA00022989"/>
    </source>
</evidence>
<evidence type="ECO:0000256" key="3">
    <source>
        <dbReference type="ARBA" id="ARBA00022106"/>
    </source>
</evidence>
<evidence type="ECO:0000256" key="8">
    <source>
        <dbReference type="ARBA" id="ARBA00023136"/>
    </source>
</evidence>
<comment type="similarity">
    <text evidence="2">Belongs to the multi antimicrobial extrusion (MATE) (TC 2.A.66.1) family. MepA subfamily.</text>
</comment>
<organism evidence="11 12">
    <name type="scientific">Clostridium ganghwense</name>
    <dbReference type="NCBI Taxonomy" id="312089"/>
    <lineage>
        <taxon>Bacteria</taxon>
        <taxon>Bacillati</taxon>
        <taxon>Bacillota</taxon>
        <taxon>Clostridia</taxon>
        <taxon>Eubacteriales</taxon>
        <taxon>Clostridiaceae</taxon>
        <taxon>Clostridium</taxon>
    </lineage>
</organism>
<keyword evidence="9" id="KW-0046">Antibiotic resistance</keyword>
<feature type="transmembrane region" description="Helical" evidence="10">
    <location>
        <begin position="166"/>
        <end position="189"/>
    </location>
</feature>
<keyword evidence="7 10" id="KW-1133">Transmembrane helix</keyword>
<dbReference type="NCBIfam" id="TIGR00797">
    <property type="entry name" value="matE"/>
    <property type="match status" value="1"/>
</dbReference>
<feature type="transmembrane region" description="Helical" evidence="10">
    <location>
        <begin position="359"/>
        <end position="380"/>
    </location>
</feature>
<feature type="transmembrane region" description="Helical" evidence="10">
    <location>
        <begin position="99"/>
        <end position="125"/>
    </location>
</feature>
<comment type="caution">
    <text evidence="11">The sequence shown here is derived from an EMBL/GenBank/DDBJ whole genome shotgun (WGS) entry which is preliminary data.</text>
</comment>
<evidence type="ECO:0000256" key="5">
    <source>
        <dbReference type="ARBA" id="ARBA00022475"/>
    </source>
</evidence>
<accession>A0ABT4CPR9</accession>
<evidence type="ECO:0000256" key="1">
    <source>
        <dbReference type="ARBA" id="ARBA00004651"/>
    </source>
</evidence>
<comment type="subcellular location">
    <subcellularLocation>
        <location evidence="1">Cell membrane</location>
        <topology evidence="1">Multi-pass membrane protein</topology>
    </subcellularLocation>
</comment>
<feature type="transmembrane region" description="Helical" evidence="10">
    <location>
        <begin position="286"/>
        <end position="307"/>
    </location>
</feature>
<dbReference type="PANTHER" id="PTHR43823">
    <property type="entry name" value="SPORULATION PROTEIN YKVU"/>
    <property type="match status" value="1"/>
</dbReference>
<feature type="transmembrane region" description="Helical" evidence="10">
    <location>
        <begin position="392"/>
        <end position="412"/>
    </location>
</feature>
<feature type="transmembrane region" description="Helical" evidence="10">
    <location>
        <begin position="319"/>
        <end position="339"/>
    </location>
</feature>
<gene>
    <name evidence="11" type="ORF">OXH55_04965</name>
</gene>
<keyword evidence="8 10" id="KW-0472">Membrane</keyword>
<keyword evidence="12" id="KW-1185">Reference proteome</keyword>
<dbReference type="Pfam" id="PF01554">
    <property type="entry name" value="MatE"/>
    <property type="match status" value="2"/>
</dbReference>
<evidence type="ECO:0000256" key="9">
    <source>
        <dbReference type="ARBA" id="ARBA00023251"/>
    </source>
</evidence>
<dbReference type="InterPro" id="IPR051327">
    <property type="entry name" value="MATE_MepA_subfamily"/>
</dbReference>
<evidence type="ECO:0000256" key="10">
    <source>
        <dbReference type="SAM" id="Phobius"/>
    </source>
</evidence>
<dbReference type="Proteomes" id="UP001079657">
    <property type="component" value="Unassembled WGS sequence"/>
</dbReference>
<evidence type="ECO:0000313" key="12">
    <source>
        <dbReference type="Proteomes" id="UP001079657"/>
    </source>
</evidence>
<dbReference type="InterPro" id="IPR045070">
    <property type="entry name" value="MATE_MepA-like"/>
</dbReference>
<name>A0ABT4CPR9_9CLOT</name>
<feature type="transmembrane region" description="Helical" evidence="10">
    <location>
        <begin position="137"/>
        <end position="154"/>
    </location>
</feature>
<dbReference type="InterPro" id="IPR048279">
    <property type="entry name" value="MdtK-like"/>
</dbReference>
<evidence type="ECO:0000256" key="2">
    <source>
        <dbReference type="ARBA" id="ARBA00008417"/>
    </source>
</evidence>
<proteinExistence type="inferred from homology"/>
<keyword evidence="5" id="KW-1003">Cell membrane</keyword>
<evidence type="ECO:0000313" key="11">
    <source>
        <dbReference type="EMBL" id="MCY6369974.1"/>
    </source>
</evidence>
<feature type="transmembrane region" description="Helical" evidence="10">
    <location>
        <begin position="16"/>
        <end position="37"/>
    </location>
</feature>
<reference evidence="11" key="1">
    <citation type="submission" date="2022-12" db="EMBL/GenBank/DDBJ databases">
        <authorList>
            <person name="Wang J."/>
        </authorList>
    </citation>
    <scope>NUCLEOTIDE SEQUENCE</scope>
    <source>
        <strain evidence="11">HY-42-06</strain>
    </source>
</reference>
<keyword evidence="6 10" id="KW-0812">Transmembrane</keyword>
<dbReference type="InterPro" id="IPR002528">
    <property type="entry name" value="MATE_fam"/>
</dbReference>
<keyword evidence="4" id="KW-0813">Transport</keyword>
<feature type="transmembrane region" description="Helical" evidence="10">
    <location>
        <begin position="418"/>
        <end position="437"/>
    </location>
</feature>
<evidence type="ECO:0000256" key="4">
    <source>
        <dbReference type="ARBA" id="ARBA00022448"/>
    </source>
</evidence>